<accession>A0A543ITH3</accession>
<name>A0A543ITH3_9ACTN</name>
<feature type="domain" description="HTH marR-type" evidence="1">
    <location>
        <begin position="54"/>
        <end position="142"/>
    </location>
</feature>
<dbReference type="Pfam" id="PF12802">
    <property type="entry name" value="MarR_2"/>
    <property type="match status" value="1"/>
</dbReference>
<comment type="caution">
    <text evidence="2">The sequence shown here is derived from an EMBL/GenBank/DDBJ whole genome shotgun (WGS) entry which is preliminary data.</text>
</comment>
<organism evidence="2 3">
    <name type="scientific">Thermopolyspora flexuosa</name>
    <dbReference type="NCBI Taxonomy" id="103836"/>
    <lineage>
        <taxon>Bacteria</taxon>
        <taxon>Bacillati</taxon>
        <taxon>Actinomycetota</taxon>
        <taxon>Actinomycetes</taxon>
        <taxon>Streptosporangiales</taxon>
        <taxon>Streptosporangiaceae</taxon>
        <taxon>Thermopolyspora</taxon>
    </lineage>
</organism>
<protein>
    <submittedName>
        <fullName evidence="2">DNA-binding MarR family transcriptional regulator</fullName>
    </submittedName>
</protein>
<keyword evidence="2" id="KW-0238">DNA-binding</keyword>
<dbReference type="Proteomes" id="UP000319213">
    <property type="component" value="Unassembled WGS sequence"/>
</dbReference>
<reference evidence="2 3" key="1">
    <citation type="submission" date="2019-06" db="EMBL/GenBank/DDBJ databases">
        <title>Sequencing the genomes of 1000 actinobacteria strains.</title>
        <authorList>
            <person name="Klenk H.-P."/>
        </authorList>
    </citation>
    <scope>NUCLEOTIDE SEQUENCE [LARGE SCALE GENOMIC DNA]</scope>
    <source>
        <strain evidence="2 3">DSM 43186</strain>
    </source>
</reference>
<dbReference type="InterPro" id="IPR036388">
    <property type="entry name" value="WH-like_DNA-bd_sf"/>
</dbReference>
<dbReference type="InterPro" id="IPR000835">
    <property type="entry name" value="HTH_MarR-typ"/>
</dbReference>
<dbReference type="GO" id="GO:0003677">
    <property type="term" value="F:DNA binding"/>
    <property type="evidence" value="ECO:0007669"/>
    <property type="project" value="UniProtKB-KW"/>
</dbReference>
<dbReference type="RefSeq" id="WP_170198684.1">
    <property type="nucleotide sequence ID" value="NZ_BMPV01000004.1"/>
</dbReference>
<keyword evidence="3" id="KW-1185">Reference proteome</keyword>
<dbReference type="Gene3D" id="1.10.10.10">
    <property type="entry name" value="Winged helix-like DNA-binding domain superfamily/Winged helix DNA-binding domain"/>
    <property type="match status" value="1"/>
</dbReference>
<gene>
    <name evidence="2" type="ORF">FHX40_0518</name>
</gene>
<dbReference type="SUPFAM" id="SSF46785">
    <property type="entry name" value="Winged helix' DNA-binding domain"/>
    <property type="match status" value="1"/>
</dbReference>
<dbReference type="GO" id="GO:0003700">
    <property type="term" value="F:DNA-binding transcription factor activity"/>
    <property type="evidence" value="ECO:0007669"/>
    <property type="project" value="InterPro"/>
</dbReference>
<sequence>MSGDITLSYEGSHGRGRWTGRDQVDDHAERIESLEAVARESGRLAEQADRLVCALAGRAGLDPAAFRCLHVLVRRGPLPVHRLAVHAGLDPGTAGVVVGELERAGLARRERDDAGHEVARADETACRDRIAPAVRELREAWHALTGHGCDDLAIVAVLLAEGRRLTELVPTLG</sequence>
<dbReference type="SMART" id="SM00347">
    <property type="entry name" value="HTH_MARR"/>
    <property type="match status" value="1"/>
</dbReference>
<proteinExistence type="predicted"/>
<evidence type="ECO:0000259" key="1">
    <source>
        <dbReference type="SMART" id="SM00347"/>
    </source>
</evidence>
<dbReference type="AlphaFoldDB" id="A0A543ITH3"/>
<evidence type="ECO:0000313" key="2">
    <source>
        <dbReference type="EMBL" id="TQM73863.1"/>
    </source>
</evidence>
<evidence type="ECO:0000313" key="3">
    <source>
        <dbReference type="Proteomes" id="UP000319213"/>
    </source>
</evidence>
<dbReference type="EMBL" id="VFPQ01000001">
    <property type="protein sequence ID" value="TQM73863.1"/>
    <property type="molecule type" value="Genomic_DNA"/>
</dbReference>
<dbReference type="InterPro" id="IPR036390">
    <property type="entry name" value="WH_DNA-bd_sf"/>
</dbReference>